<dbReference type="Gene3D" id="2.60.40.1260">
    <property type="entry name" value="Lamin Tail domain"/>
    <property type="match status" value="1"/>
</dbReference>
<reference evidence="4 5" key="1">
    <citation type="submission" date="2020-02" db="EMBL/GenBank/DDBJ databases">
        <authorList>
            <person name="Babadi Z.K."/>
            <person name="Risdian C."/>
            <person name="Ebrahimipour G.H."/>
            <person name="Wink J."/>
        </authorList>
    </citation>
    <scope>NUCLEOTIDE SEQUENCE [LARGE SCALE GENOMIC DNA]</scope>
    <source>
        <strain evidence="4 5">ZKHCc1 1396</strain>
    </source>
</reference>
<dbReference type="SUPFAM" id="SSF49313">
    <property type="entry name" value="Cadherin-like"/>
    <property type="match status" value="2"/>
</dbReference>
<evidence type="ECO:0000256" key="2">
    <source>
        <dbReference type="SAM" id="SignalP"/>
    </source>
</evidence>
<gene>
    <name evidence="4" type="ORF">G4177_21980</name>
</gene>
<keyword evidence="5" id="KW-1185">Reference proteome</keyword>
<feature type="domain" description="LTD" evidence="3">
    <location>
        <begin position="608"/>
        <end position="740"/>
    </location>
</feature>
<dbReference type="InterPro" id="IPR036415">
    <property type="entry name" value="Lamin_tail_dom_sf"/>
</dbReference>
<dbReference type="RefSeq" id="WP_193428031.1">
    <property type="nucleotide sequence ID" value="NZ_CBCSIP010000068.1"/>
</dbReference>
<keyword evidence="2" id="KW-0732">Signal</keyword>
<evidence type="ECO:0000313" key="5">
    <source>
        <dbReference type="Proteomes" id="UP001516472"/>
    </source>
</evidence>
<dbReference type="Gene3D" id="2.60.40.10">
    <property type="entry name" value="Immunoglobulins"/>
    <property type="match status" value="2"/>
</dbReference>
<dbReference type="EMBL" id="JAAIYO010000006">
    <property type="protein sequence ID" value="MBE4750843.1"/>
    <property type="molecule type" value="Genomic_DNA"/>
</dbReference>
<dbReference type="PROSITE" id="PS51841">
    <property type="entry name" value="LTD"/>
    <property type="match status" value="1"/>
</dbReference>
<dbReference type="InterPro" id="IPR005135">
    <property type="entry name" value="Endo/exonuclease/phosphatase"/>
</dbReference>
<dbReference type="Pfam" id="PF00932">
    <property type="entry name" value="LTD"/>
    <property type="match status" value="1"/>
</dbReference>
<evidence type="ECO:0000256" key="1">
    <source>
        <dbReference type="SAM" id="MobiDB-lite"/>
    </source>
</evidence>
<dbReference type="InterPro" id="IPR001322">
    <property type="entry name" value="Lamin_tail_dom"/>
</dbReference>
<evidence type="ECO:0000259" key="3">
    <source>
        <dbReference type="PROSITE" id="PS51841"/>
    </source>
</evidence>
<dbReference type="InterPro" id="IPR015919">
    <property type="entry name" value="Cadherin-like_sf"/>
</dbReference>
<organism evidence="4 5">
    <name type="scientific">Corallococcus soli</name>
    <dbReference type="NCBI Taxonomy" id="2710757"/>
    <lineage>
        <taxon>Bacteria</taxon>
        <taxon>Pseudomonadati</taxon>
        <taxon>Myxococcota</taxon>
        <taxon>Myxococcia</taxon>
        <taxon>Myxococcales</taxon>
        <taxon>Cystobacterineae</taxon>
        <taxon>Myxococcaceae</taxon>
        <taxon>Corallococcus</taxon>
    </lineage>
</organism>
<dbReference type="InterPro" id="IPR013783">
    <property type="entry name" value="Ig-like_fold"/>
</dbReference>
<proteinExistence type="predicted"/>
<protein>
    <recommendedName>
        <fullName evidence="3">LTD domain-containing protein</fullName>
    </recommendedName>
</protein>
<dbReference type="SUPFAM" id="SSF74853">
    <property type="entry name" value="Lamin A/C globular tail domain"/>
    <property type="match status" value="1"/>
</dbReference>
<dbReference type="Pfam" id="PF03372">
    <property type="entry name" value="Exo_endo_phos"/>
    <property type="match status" value="1"/>
</dbReference>
<accession>A0ABR9PSD4</accession>
<comment type="caution">
    <text evidence="4">The sequence shown here is derived from an EMBL/GenBank/DDBJ whole genome shotgun (WGS) entry which is preliminary data.</text>
</comment>
<dbReference type="InterPro" id="IPR036691">
    <property type="entry name" value="Endo/exonu/phosph_ase_sf"/>
</dbReference>
<feature type="region of interest" description="Disordered" evidence="1">
    <location>
        <begin position="201"/>
        <end position="232"/>
    </location>
</feature>
<dbReference type="PROSITE" id="PS51257">
    <property type="entry name" value="PROKAR_LIPOPROTEIN"/>
    <property type="match status" value="1"/>
</dbReference>
<feature type="signal peptide" evidence="2">
    <location>
        <begin position="1"/>
        <end position="24"/>
    </location>
</feature>
<sequence>MSRSIRAVWSLVVLTTVVSLSACGSEDPGTQGPVLPAVTLRAATVGAPFEHVLTASGGKAPLTYSVGALPPGFSFYGDTGRLVGPATEAGEWTLTVGVRDAKGAQQTRSYSLKAWPVPAVATVSPLPDATAGSAYTFTFTATGGAPPLTWSQAGGALPSGLTLSGDGALTGTPQGPALYEFTLRVEDANGVRAESVLRLPLRTPNGDLPDGGPVTDAGTDGGTQPDGGTTDAGPVVSVPLKVGNWNIEWFGDTTPGNGPDNEPLQLANATAVIADAGPDVMGVAEIIDVAQFNALKAGLPGYDGFLANDSVRVGGEYYYYGAAQQKVGVLFKTDAVQVLGANVVLASCSSDFAGRPPLRVDLRVTRGATQVDLTVMVLHMKAFADADAYSRRQSASECLKSYLDTNLPTQKVMVLGDWNDDVDRSIYASQTSPFQNLVADPARYKFLTQPLSEANVSSTVSNSQFIDHQLVTNELVPYHVANSTVVLKPAISSYRSTTSDHYPIFSRFDFGTLVQARSVKVTAPNGGETLSAGSTFAITWTSSNVSQVNVQYSLDGTVWRDVATNVAAASGRYTWTVPSESSTTARVRVADATRADVADLSDGAFTMTRPTQQVFINEYLAQPVNGPAGTPDYDQQFVELYNAGAGSVDLSGWELHDAKSFSGADAARHTFEQGTVLPAGKGYVVYSGFTALPPGATYATVSNGGQGLRFDRGINQNGAGDSVYLVRADGTVQDSHSYASPPMDVFQGWSFNRKPDRSATGSWGLCYDLASYIATPGRRADGSAF</sequence>
<dbReference type="Gene3D" id="3.60.10.10">
    <property type="entry name" value="Endonuclease/exonuclease/phosphatase"/>
    <property type="match status" value="1"/>
</dbReference>
<evidence type="ECO:0000313" key="4">
    <source>
        <dbReference type="EMBL" id="MBE4750843.1"/>
    </source>
</evidence>
<dbReference type="Proteomes" id="UP001516472">
    <property type="component" value="Unassembled WGS sequence"/>
</dbReference>
<name>A0ABR9PSD4_9BACT</name>
<dbReference type="Pfam" id="PF05345">
    <property type="entry name" value="He_PIG"/>
    <property type="match status" value="2"/>
</dbReference>
<dbReference type="SUPFAM" id="SSF56219">
    <property type="entry name" value="DNase I-like"/>
    <property type="match status" value="1"/>
</dbReference>
<feature type="chain" id="PRO_5046619767" description="LTD domain-containing protein" evidence="2">
    <location>
        <begin position="25"/>
        <end position="785"/>
    </location>
</feature>